<gene>
    <name evidence="1" type="ORF">R5R35_009446</name>
</gene>
<dbReference type="Proteomes" id="UP001378592">
    <property type="component" value="Unassembled WGS sequence"/>
</dbReference>
<dbReference type="EMBL" id="JAZDUA010000807">
    <property type="protein sequence ID" value="KAK7789216.1"/>
    <property type="molecule type" value="Genomic_DNA"/>
</dbReference>
<proteinExistence type="predicted"/>
<evidence type="ECO:0000313" key="2">
    <source>
        <dbReference type="Proteomes" id="UP001378592"/>
    </source>
</evidence>
<name>A0AAN9YYA3_9ORTH</name>
<protein>
    <submittedName>
        <fullName evidence="1">Uncharacterized protein</fullName>
    </submittedName>
</protein>
<evidence type="ECO:0000313" key="1">
    <source>
        <dbReference type="EMBL" id="KAK7789216.1"/>
    </source>
</evidence>
<dbReference type="AlphaFoldDB" id="A0AAN9YYA3"/>
<organism evidence="1 2">
    <name type="scientific">Gryllus longicercus</name>
    <dbReference type="NCBI Taxonomy" id="2509291"/>
    <lineage>
        <taxon>Eukaryota</taxon>
        <taxon>Metazoa</taxon>
        <taxon>Ecdysozoa</taxon>
        <taxon>Arthropoda</taxon>
        <taxon>Hexapoda</taxon>
        <taxon>Insecta</taxon>
        <taxon>Pterygota</taxon>
        <taxon>Neoptera</taxon>
        <taxon>Polyneoptera</taxon>
        <taxon>Orthoptera</taxon>
        <taxon>Ensifera</taxon>
        <taxon>Gryllidea</taxon>
        <taxon>Grylloidea</taxon>
        <taxon>Gryllidae</taxon>
        <taxon>Gryllinae</taxon>
        <taxon>Gryllus</taxon>
    </lineage>
</organism>
<keyword evidence="2" id="KW-1185">Reference proteome</keyword>
<sequence length="130" mass="15257">MDSPVDAYMQNLLSNINEIDELSVFNDGFENEQHSGLSDAFELPEIENEEELLEPVTTGPVITDPVINGPVTCHENELQLAIQEFYKNENKRNEELHQYKLFIMKEENRRQNEIHALKMLCIQHDFFQNY</sequence>
<reference evidence="1 2" key="1">
    <citation type="submission" date="2024-03" db="EMBL/GenBank/DDBJ databases">
        <title>The genome assembly and annotation of the cricket Gryllus longicercus Weissman &amp; Gray.</title>
        <authorList>
            <person name="Szrajer S."/>
            <person name="Gray D."/>
            <person name="Ylla G."/>
        </authorList>
    </citation>
    <scope>NUCLEOTIDE SEQUENCE [LARGE SCALE GENOMIC DNA]</scope>
    <source>
        <strain evidence="1">DAG 2021-001</strain>
        <tissue evidence="1">Whole body minus gut</tissue>
    </source>
</reference>
<accession>A0AAN9YYA3</accession>
<comment type="caution">
    <text evidence="1">The sequence shown here is derived from an EMBL/GenBank/DDBJ whole genome shotgun (WGS) entry which is preliminary data.</text>
</comment>